<proteinExistence type="predicted"/>
<dbReference type="AlphaFoldDB" id="M0IAF6"/>
<dbReference type="EMBL" id="AOLN01000015">
    <property type="protein sequence ID" value="ELZ92992.1"/>
    <property type="molecule type" value="Genomic_DNA"/>
</dbReference>
<dbReference type="InterPro" id="IPR058285">
    <property type="entry name" value="DUF7979"/>
</dbReference>
<organism evidence="2 3">
    <name type="scientific">Haloferax mucosum ATCC BAA-1512</name>
    <dbReference type="NCBI Taxonomy" id="662479"/>
    <lineage>
        <taxon>Archaea</taxon>
        <taxon>Methanobacteriati</taxon>
        <taxon>Methanobacteriota</taxon>
        <taxon>Stenosarchaea group</taxon>
        <taxon>Halobacteria</taxon>
        <taxon>Halobacteriales</taxon>
        <taxon>Haloferacaceae</taxon>
        <taxon>Haloferax</taxon>
    </lineage>
</organism>
<accession>M0IAF6</accession>
<keyword evidence="3" id="KW-1185">Reference proteome</keyword>
<dbReference type="InterPro" id="IPR006311">
    <property type="entry name" value="TAT_signal"/>
</dbReference>
<evidence type="ECO:0000313" key="3">
    <source>
        <dbReference type="Proteomes" id="UP000011550"/>
    </source>
</evidence>
<dbReference type="PATRIC" id="fig|662479.7.peg.2401"/>
<sequence>MSPKLTRRSLLGGLAAGSALLSGCLGGFPGNRCTSHYSLEATALTDPELVETVTEDFHEHAETVSRLVATAASEGTATYSTYQDMPLESGDYVEHDGAYYRVEHERIETRERTAHEVSIEYDRNESPPTTGAAVFDFDELPTADREAFLTAYPSTDFENDDAPREFLLSGYEYVYPDGAESRLIDAGTVWIRHEGRSFEVTVGETRTVEEETVRYTLEQVGEDSAAFAAYVHEEHVAPLGNLSDAERAVFERAIDDGVDECEPLSDDFAALKERLNEIHERREDSYSGHYGDHLVAYEGTTYEVTLTHAVV</sequence>
<dbReference type="Pfam" id="PF25934">
    <property type="entry name" value="DUF7979"/>
    <property type="match status" value="1"/>
</dbReference>
<evidence type="ECO:0000259" key="1">
    <source>
        <dbReference type="Pfam" id="PF25934"/>
    </source>
</evidence>
<protein>
    <recommendedName>
        <fullName evidence="1">DUF7979 domain-containing protein</fullName>
    </recommendedName>
</protein>
<gene>
    <name evidence="2" type="ORF">C440_11851</name>
</gene>
<evidence type="ECO:0000313" key="2">
    <source>
        <dbReference type="EMBL" id="ELZ92992.1"/>
    </source>
</evidence>
<dbReference type="STRING" id="662479.C440_11851"/>
<dbReference type="RefSeq" id="WP_008320696.1">
    <property type="nucleotide sequence ID" value="NZ_AOLN01000015.1"/>
</dbReference>
<dbReference type="PROSITE" id="PS51257">
    <property type="entry name" value="PROKAR_LIPOPROTEIN"/>
    <property type="match status" value="1"/>
</dbReference>
<feature type="domain" description="DUF7979" evidence="1">
    <location>
        <begin position="214"/>
        <end position="305"/>
    </location>
</feature>
<dbReference type="Proteomes" id="UP000011550">
    <property type="component" value="Unassembled WGS sequence"/>
</dbReference>
<dbReference type="OrthoDB" id="321881at2157"/>
<dbReference type="PROSITE" id="PS51318">
    <property type="entry name" value="TAT"/>
    <property type="match status" value="1"/>
</dbReference>
<reference evidence="2 3" key="1">
    <citation type="journal article" date="2014" name="PLoS Genet.">
        <title>Phylogenetically driven sequencing of extremely halophilic archaea reveals strategies for static and dynamic osmo-response.</title>
        <authorList>
            <person name="Becker E.A."/>
            <person name="Seitzer P.M."/>
            <person name="Tritt A."/>
            <person name="Larsen D."/>
            <person name="Krusor M."/>
            <person name="Yao A.I."/>
            <person name="Wu D."/>
            <person name="Madern D."/>
            <person name="Eisen J.A."/>
            <person name="Darling A.E."/>
            <person name="Facciotti M.T."/>
        </authorList>
    </citation>
    <scope>NUCLEOTIDE SEQUENCE [LARGE SCALE GENOMIC DNA]</scope>
    <source>
        <strain evidence="2 3">ATCC BAA-1512</strain>
    </source>
</reference>
<comment type="caution">
    <text evidence="2">The sequence shown here is derived from an EMBL/GenBank/DDBJ whole genome shotgun (WGS) entry which is preliminary data.</text>
</comment>
<name>M0IAF6_9EURY</name>